<feature type="compositionally biased region" description="Pro residues" evidence="2">
    <location>
        <begin position="56"/>
        <end position="84"/>
    </location>
</feature>
<feature type="domain" description="Zn(2)-C6 fungal-type" evidence="3">
    <location>
        <begin position="267"/>
        <end position="296"/>
    </location>
</feature>
<dbReference type="CDD" id="cd12148">
    <property type="entry name" value="fungal_TF_MHR"/>
    <property type="match status" value="1"/>
</dbReference>
<evidence type="ECO:0000313" key="5">
    <source>
        <dbReference type="Proteomes" id="UP001271007"/>
    </source>
</evidence>
<dbReference type="EMBL" id="JAWDJX010000019">
    <property type="protein sequence ID" value="KAK3052631.1"/>
    <property type="molecule type" value="Genomic_DNA"/>
</dbReference>
<evidence type="ECO:0000256" key="2">
    <source>
        <dbReference type="SAM" id="MobiDB-lite"/>
    </source>
</evidence>
<feature type="region of interest" description="Disordered" evidence="2">
    <location>
        <begin position="437"/>
        <end position="471"/>
    </location>
</feature>
<feature type="compositionally biased region" description="Pro residues" evidence="2">
    <location>
        <begin position="14"/>
        <end position="37"/>
    </location>
</feature>
<organism evidence="4 5">
    <name type="scientific">Extremus antarcticus</name>
    <dbReference type="NCBI Taxonomy" id="702011"/>
    <lineage>
        <taxon>Eukaryota</taxon>
        <taxon>Fungi</taxon>
        <taxon>Dikarya</taxon>
        <taxon>Ascomycota</taxon>
        <taxon>Pezizomycotina</taxon>
        <taxon>Dothideomycetes</taxon>
        <taxon>Dothideomycetidae</taxon>
        <taxon>Mycosphaerellales</taxon>
        <taxon>Extremaceae</taxon>
        <taxon>Extremus</taxon>
    </lineage>
</organism>
<feature type="region of interest" description="Disordered" evidence="2">
    <location>
        <begin position="550"/>
        <end position="591"/>
    </location>
</feature>
<proteinExistence type="predicted"/>
<protein>
    <recommendedName>
        <fullName evidence="3">Zn(2)-C6 fungal-type domain-containing protein</fullName>
    </recommendedName>
</protein>
<accession>A0AAJ0GBV7</accession>
<keyword evidence="1" id="KW-0539">Nucleus</keyword>
<feature type="compositionally biased region" description="Low complexity" evidence="2">
    <location>
        <begin position="637"/>
        <end position="646"/>
    </location>
</feature>
<evidence type="ECO:0000256" key="1">
    <source>
        <dbReference type="ARBA" id="ARBA00023242"/>
    </source>
</evidence>
<dbReference type="InterPro" id="IPR036864">
    <property type="entry name" value="Zn2-C6_fun-type_DNA-bd_sf"/>
</dbReference>
<dbReference type="CDD" id="cd00067">
    <property type="entry name" value="GAL4"/>
    <property type="match status" value="1"/>
</dbReference>
<feature type="compositionally biased region" description="Low complexity" evidence="2">
    <location>
        <begin position="239"/>
        <end position="248"/>
    </location>
</feature>
<dbReference type="Pfam" id="PF00172">
    <property type="entry name" value="Zn_clus"/>
    <property type="match status" value="1"/>
</dbReference>
<dbReference type="GO" id="GO:0000981">
    <property type="term" value="F:DNA-binding transcription factor activity, RNA polymerase II-specific"/>
    <property type="evidence" value="ECO:0007669"/>
    <property type="project" value="InterPro"/>
</dbReference>
<dbReference type="GO" id="GO:0008270">
    <property type="term" value="F:zinc ion binding"/>
    <property type="evidence" value="ECO:0007669"/>
    <property type="project" value="InterPro"/>
</dbReference>
<dbReference type="AlphaFoldDB" id="A0AAJ0GBV7"/>
<dbReference type="Gene3D" id="4.10.240.10">
    <property type="entry name" value="Zn(2)-C6 fungal-type DNA-binding domain"/>
    <property type="match status" value="1"/>
</dbReference>
<evidence type="ECO:0000259" key="3">
    <source>
        <dbReference type="PROSITE" id="PS50048"/>
    </source>
</evidence>
<dbReference type="Proteomes" id="UP001271007">
    <property type="component" value="Unassembled WGS sequence"/>
</dbReference>
<comment type="caution">
    <text evidence="4">The sequence shown here is derived from an EMBL/GenBank/DDBJ whole genome shotgun (WGS) entry which is preliminary data.</text>
</comment>
<feature type="region of interest" description="Disordered" evidence="2">
    <location>
        <begin position="637"/>
        <end position="670"/>
    </location>
</feature>
<feature type="compositionally biased region" description="Low complexity" evidence="2">
    <location>
        <begin position="1"/>
        <end position="13"/>
    </location>
</feature>
<dbReference type="SUPFAM" id="SSF57701">
    <property type="entry name" value="Zn2/Cys6 DNA-binding domain"/>
    <property type="match status" value="1"/>
</dbReference>
<sequence length="1125" mass="125084">MDSRRPAYAAHPPYHQPPPQHAYPPHTPVEQRPPPQHYPQSHPNNSTPQAHQPYPFAHPPQHHPPPPQPQHIPGPPGPQGPNLPPIYSGVPQIGHSLPPIPYTSQQQPPPPHEPRDVPEYHTYNTHNQSGHATPAPVNRSYSHDSTHQRTPTTPAHPGPGTYPPLSAPDGAQQGPPPSSQPMDHGGHHGYPPPNGVPHGLPPPLPPPQGPPQHHAPPPSHYTTPVMEHHSYPPGPQPPDGYYGQNYGPASNSQYNIQKKKQMRATQACEQCRSRKQKCDEGNPCSFCKENRLSCQYRDTPPAKVDKNMERVLGYLESQSSGLLDIRTTMDDLNRRIRSLERNGTLPQGAEPEPGPANQPTQQIPQSELAKQMPEIEPAKQMPELEDHRTAPHKLILLWPSVKPLFKDAHVEVNDSYVMEAEDRGILRIWTCGEGIDEYDGTQPGGPASPAASEDSGEVNMNTPSPGPPHNNLWGTGFGYTPSSEISRSEPNLAGGLKPDGTLDLDVSTLNTLYDSYMRHIHIMHPLLDKQKVRKILDTFIKRYSTGPPALRPKFAVGNHSDSERPLKRQRSNGSSATGVMQQDTNIWRREPTERSPMNAIVWLILALGKICLHKEPLPPLAPDKGARANAAVLHTLTGNSGLTSSSPISTTIKQNENSPNSTPMAQPTPPGMDGLVRMGVYSRRPSLEGASTTRPRNLDVVPGLAYYAKAAEILGDQGDGNDLIHAQMFLLAGLYKGQLARVKESMSWFNMAGRAIRMLLDRYKLYNDHYWDAHGDIHMVHQRGQKRIKDKRSNLIVVASWTCLQLESDILAEMRLPSSGIGGLEHMLLMPHDMPDNDGDNYDGLHSQDIHTPGSDANNLIYYVAQMFLRKRLNKVHKEMYGDQCLDQTVEEVKGMLSGHEEFIEKWRAFLPAPLQWKDDDPPATDILTARLRAKYYGARYIINRPFLDYALHIMGRVDEPVPESHHSIESVAKDRNGNSRDKAEIHLFTAIRAMGRTEIWAAVERCVEAAMQSTVAFDNVPERLIVTNIHGTAHAQFGNMLVLAASYHTTWCKGFVDAARFSTLLLRTIKFLRQYAPISPTCAIDCGILEKISRLLFGVPHEERHVYKNEMEPPSATTSFSHNS</sequence>
<evidence type="ECO:0000313" key="4">
    <source>
        <dbReference type="EMBL" id="KAK3052631.1"/>
    </source>
</evidence>
<name>A0AAJ0GBV7_9PEZI</name>
<feature type="compositionally biased region" description="Polar residues" evidence="2">
    <location>
        <begin position="647"/>
        <end position="665"/>
    </location>
</feature>
<dbReference type="PANTHER" id="PTHR47785">
    <property type="entry name" value="ZN(II)2CYS6 TRANSCRIPTION FACTOR (EUROFUNG)-RELATED-RELATED"/>
    <property type="match status" value="1"/>
</dbReference>
<keyword evidence="5" id="KW-1185">Reference proteome</keyword>
<feature type="compositionally biased region" description="Polar residues" evidence="2">
    <location>
        <begin position="571"/>
        <end position="585"/>
    </location>
</feature>
<feature type="compositionally biased region" description="Polar residues" evidence="2">
    <location>
        <begin position="38"/>
        <end position="47"/>
    </location>
</feature>
<dbReference type="PROSITE" id="PS00463">
    <property type="entry name" value="ZN2_CY6_FUNGAL_1"/>
    <property type="match status" value="1"/>
</dbReference>
<dbReference type="PANTHER" id="PTHR47785:SF4">
    <property type="entry name" value="ZN(II)2CYS6 TRANSCRIPTION FACTOR (EUROFUNG)"/>
    <property type="match status" value="1"/>
</dbReference>
<feature type="region of interest" description="Disordered" evidence="2">
    <location>
        <begin position="1"/>
        <end position="252"/>
    </location>
</feature>
<feature type="compositionally biased region" description="Polar residues" evidence="2">
    <location>
        <begin position="122"/>
        <end position="131"/>
    </location>
</feature>
<dbReference type="InterPro" id="IPR053181">
    <property type="entry name" value="EcdB-like_regulator"/>
</dbReference>
<dbReference type="PROSITE" id="PS50048">
    <property type="entry name" value="ZN2_CY6_FUNGAL_2"/>
    <property type="match status" value="1"/>
</dbReference>
<feature type="region of interest" description="Disordered" evidence="2">
    <location>
        <begin position="341"/>
        <end position="367"/>
    </location>
</feature>
<feature type="compositionally biased region" description="Pro residues" evidence="2">
    <location>
        <begin position="154"/>
        <end position="166"/>
    </location>
</feature>
<dbReference type="InterPro" id="IPR001138">
    <property type="entry name" value="Zn2Cys6_DnaBD"/>
</dbReference>
<feature type="compositionally biased region" description="Pro residues" evidence="2">
    <location>
        <begin position="190"/>
        <end position="219"/>
    </location>
</feature>
<reference evidence="4" key="1">
    <citation type="submission" date="2023-04" db="EMBL/GenBank/DDBJ databases">
        <title>Black Yeasts Isolated from many extreme environments.</title>
        <authorList>
            <person name="Coleine C."/>
            <person name="Stajich J.E."/>
            <person name="Selbmann L."/>
        </authorList>
    </citation>
    <scope>NUCLEOTIDE SEQUENCE</scope>
    <source>
        <strain evidence="4">CCFEE 5312</strain>
    </source>
</reference>
<gene>
    <name evidence="4" type="ORF">LTR09_006112</name>
</gene>
<dbReference type="SMART" id="SM00066">
    <property type="entry name" value="GAL4"/>
    <property type="match status" value="1"/>
</dbReference>